<dbReference type="RefSeq" id="WP_014491717.1">
    <property type="nucleotide sequence ID" value="NZ_BJNK01000024.1"/>
</dbReference>
<reference evidence="1 2" key="1">
    <citation type="submission" date="2024-06" db="EMBL/GenBank/DDBJ databases">
        <title>Genomic Encyclopedia of Type Strains, Phase V (KMG-V): Genome sequencing to study the core and pangenomes of soil and plant-associated prokaryotes.</title>
        <authorList>
            <person name="Whitman W."/>
        </authorList>
    </citation>
    <scope>NUCLEOTIDE SEQUENCE [LARGE SCALE GENOMIC DNA]</scope>
    <source>
        <strain evidence="1 2">USDA 160</strain>
    </source>
</reference>
<dbReference type="Proteomes" id="UP001549291">
    <property type="component" value="Unassembled WGS sequence"/>
</dbReference>
<evidence type="ECO:0008006" key="3">
    <source>
        <dbReference type="Google" id="ProtNLM"/>
    </source>
</evidence>
<sequence>MSPVAPPVVRLSVGLVVERRKAESPWVDFVWQAVAVLPDEPETKPWTVLREQGGATLFYAGSATVDLYPSETARYRDNLALGSPSIWTVLSPAEEGSWPYSVVAATADPAEGEAFTAAGANLVEAVPMPEILREAIESFVAEHHVEREFFKRKRRQADPEALARCRHEGGRE</sequence>
<dbReference type="GeneID" id="64073371"/>
<evidence type="ECO:0000313" key="1">
    <source>
        <dbReference type="EMBL" id="MET4717869.1"/>
    </source>
</evidence>
<protein>
    <recommendedName>
        <fullName evidence="3">Molybdopterin-guanine dinucleotide biosynthesis protein A</fullName>
    </recommendedName>
</protein>
<keyword evidence="2" id="KW-1185">Reference proteome</keyword>
<proteinExistence type="predicted"/>
<name>A0ABV2RLP4_BRAJP</name>
<comment type="caution">
    <text evidence="1">The sequence shown here is derived from an EMBL/GenBank/DDBJ whole genome shotgun (WGS) entry which is preliminary data.</text>
</comment>
<accession>A0ABV2RLP4</accession>
<dbReference type="EMBL" id="JBEPTQ010000002">
    <property type="protein sequence ID" value="MET4717869.1"/>
    <property type="molecule type" value="Genomic_DNA"/>
</dbReference>
<gene>
    <name evidence="1" type="ORF">ABIF63_001975</name>
</gene>
<evidence type="ECO:0000313" key="2">
    <source>
        <dbReference type="Proteomes" id="UP001549291"/>
    </source>
</evidence>
<dbReference type="Pfam" id="PF11749">
    <property type="entry name" value="DUF3305"/>
    <property type="match status" value="1"/>
</dbReference>
<dbReference type="InterPro" id="IPR021736">
    <property type="entry name" value="DUF3305"/>
</dbReference>
<organism evidence="1 2">
    <name type="scientific">Bradyrhizobium japonicum</name>
    <dbReference type="NCBI Taxonomy" id="375"/>
    <lineage>
        <taxon>Bacteria</taxon>
        <taxon>Pseudomonadati</taxon>
        <taxon>Pseudomonadota</taxon>
        <taxon>Alphaproteobacteria</taxon>
        <taxon>Hyphomicrobiales</taxon>
        <taxon>Nitrobacteraceae</taxon>
        <taxon>Bradyrhizobium</taxon>
    </lineage>
</organism>